<comment type="similarity">
    <text evidence="2">Belongs to the ABC transporter superfamily.</text>
</comment>
<sequence length="334" mass="36855">MNTLLSIEGLQTKFKTYAGEVHAVRDVNLTVREGECLAIVGESGSGKSVTMLSVMRLLAKNARIEGKAIFGGVDLLSLPEREMRKIRGRDIAMVFQDPMTGLNPTLTVGLQLREGMMQHLGLTRAEADKRAIELLNLVGVPAPERRLRQYPHEFSGGMRQRVMIAIALACNPRLIIADEPTTALDVTIQAQILDLLKRLKKEFNASIIMITHNLGVVAGMADRVAVMYGGRVAEVGTVNEIFEQPKHPYTWALLRAVPRLDRSRTRLEAIAGSPPNMLQPPPGCPFHPRCAYAMNVCAAEAPQMTDLSREHRAACWLLHPDAPPVSFDQEVRKA</sequence>
<feature type="domain" description="ABC transporter" evidence="8">
    <location>
        <begin position="5"/>
        <end position="254"/>
    </location>
</feature>
<dbReference type="RefSeq" id="WP_209467162.1">
    <property type="nucleotide sequence ID" value="NZ_JAGGLG010000021.1"/>
</dbReference>
<evidence type="ECO:0000256" key="4">
    <source>
        <dbReference type="ARBA" id="ARBA00022475"/>
    </source>
</evidence>
<dbReference type="InterPro" id="IPR013563">
    <property type="entry name" value="Oligopep_ABC_C"/>
</dbReference>
<dbReference type="PANTHER" id="PTHR43297:SF2">
    <property type="entry name" value="DIPEPTIDE TRANSPORT ATP-BINDING PROTEIN DPPD"/>
    <property type="match status" value="1"/>
</dbReference>
<dbReference type="PROSITE" id="PS00211">
    <property type="entry name" value="ABC_TRANSPORTER_1"/>
    <property type="match status" value="1"/>
</dbReference>
<dbReference type="InterPro" id="IPR017871">
    <property type="entry name" value="ABC_transporter-like_CS"/>
</dbReference>
<dbReference type="InterPro" id="IPR050388">
    <property type="entry name" value="ABC_Ni/Peptide_Import"/>
</dbReference>
<evidence type="ECO:0000256" key="1">
    <source>
        <dbReference type="ARBA" id="ARBA00004202"/>
    </source>
</evidence>
<keyword evidence="10" id="KW-1185">Reference proteome</keyword>
<reference evidence="9 10" key="1">
    <citation type="submission" date="2021-03" db="EMBL/GenBank/DDBJ databases">
        <title>Genomic Encyclopedia of Type Strains, Phase IV (KMG-IV): sequencing the most valuable type-strain genomes for metagenomic binning, comparative biology and taxonomic classification.</title>
        <authorList>
            <person name="Goeker M."/>
        </authorList>
    </citation>
    <scope>NUCLEOTIDE SEQUENCE [LARGE SCALE GENOMIC DNA]</scope>
    <source>
        <strain evidence="9 10">DSM 27138</strain>
    </source>
</reference>
<dbReference type="SUPFAM" id="SSF52540">
    <property type="entry name" value="P-loop containing nucleoside triphosphate hydrolases"/>
    <property type="match status" value="1"/>
</dbReference>
<comment type="caution">
    <text evidence="9">The sequence shown here is derived from an EMBL/GenBank/DDBJ whole genome shotgun (WGS) entry which is preliminary data.</text>
</comment>
<accession>A0ABS4JU46</accession>
<dbReference type="Proteomes" id="UP001519289">
    <property type="component" value="Unassembled WGS sequence"/>
</dbReference>
<dbReference type="PROSITE" id="PS50893">
    <property type="entry name" value="ABC_TRANSPORTER_2"/>
    <property type="match status" value="1"/>
</dbReference>
<dbReference type="GO" id="GO:0005524">
    <property type="term" value="F:ATP binding"/>
    <property type="evidence" value="ECO:0007669"/>
    <property type="project" value="UniProtKB-KW"/>
</dbReference>
<dbReference type="Pfam" id="PF00005">
    <property type="entry name" value="ABC_tran"/>
    <property type="match status" value="1"/>
</dbReference>
<keyword evidence="4" id="KW-1003">Cell membrane</keyword>
<dbReference type="Pfam" id="PF08352">
    <property type="entry name" value="oligo_HPY"/>
    <property type="match status" value="1"/>
</dbReference>
<evidence type="ECO:0000313" key="9">
    <source>
        <dbReference type="EMBL" id="MBP2019045.1"/>
    </source>
</evidence>
<evidence type="ECO:0000256" key="2">
    <source>
        <dbReference type="ARBA" id="ARBA00005417"/>
    </source>
</evidence>
<protein>
    <submittedName>
        <fullName evidence="9">Oligopeptide transport system ATP-binding protein</fullName>
    </submittedName>
</protein>
<keyword evidence="5" id="KW-0547">Nucleotide-binding</keyword>
<dbReference type="Gene3D" id="3.40.50.300">
    <property type="entry name" value="P-loop containing nucleotide triphosphate hydrolases"/>
    <property type="match status" value="1"/>
</dbReference>
<dbReference type="NCBIfam" id="TIGR01727">
    <property type="entry name" value="oligo_HPY"/>
    <property type="match status" value="1"/>
</dbReference>
<evidence type="ECO:0000256" key="6">
    <source>
        <dbReference type="ARBA" id="ARBA00022840"/>
    </source>
</evidence>
<dbReference type="PANTHER" id="PTHR43297">
    <property type="entry name" value="OLIGOPEPTIDE TRANSPORT ATP-BINDING PROTEIN APPD"/>
    <property type="match status" value="1"/>
</dbReference>
<keyword evidence="6 9" id="KW-0067">ATP-binding</keyword>
<dbReference type="InterPro" id="IPR027417">
    <property type="entry name" value="P-loop_NTPase"/>
</dbReference>
<name>A0ABS4JU46_9FIRM</name>
<organism evidence="9 10">
    <name type="scientific">Symbiobacterium terraclitae</name>
    <dbReference type="NCBI Taxonomy" id="557451"/>
    <lineage>
        <taxon>Bacteria</taxon>
        <taxon>Bacillati</taxon>
        <taxon>Bacillota</taxon>
        <taxon>Clostridia</taxon>
        <taxon>Eubacteriales</taxon>
        <taxon>Symbiobacteriaceae</taxon>
        <taxon>Symbiobacterium</taxon>
    </lineage>
</organism>
<keyword evidence="7" id="KW-0472">Membrane</keyword>
<evidence type="ECO:0000256" key="5">
    <source>
        <dbReference type="ARBA" id="ARBA00022741"/>
    </source>
</evidence>
<dbReference type="EMBL" id="JAGGLG010000021">
    <property type="protein sequence ID" value="MBP2019045.1"/>
    <property type="molecule type" value="Genomic_DNA"/>
</dbReference>
<evidence type="ECO:0000256" key="7">
    <source>
        <dbReference type="ARBA" id="ARBA00023136"/>
    </source>
</evidence>
<keyword evidence="3" id="KW-0813">Transport</keyword>
<proteinExistence type="inferred from homology"/>
<evidence type="ECO:0000259" key="8">
    <source>
        <dbReference type="PROSITE" id="PS50893"/>
    </source>
</evidence>
<dbReference type="InterPro" id="IPR003593">
    <property type="entry name" value="AAA+_ATPase"/>
</dbReference>
<comment type="subcellular location">
    <subcellularLocation>
        <location evidence="1">Cell membrane</location>
        <topology evidence="1">Peripheral membrane protein</topology>
    </subcellularLocation>
</comment>
<evidence type="ECO:0000256" key="3">
    <source>
        <dbReference type="ARBA" id="ARBA00022448"/>
    </source>
</evidence>
<gene>
    <name evidence="9" type="ORF">J2Z79_002461</name>
</gene>
<dbReference type="SMART" id="SM00382">
    <property type="entry name" value="AAA"/>
    <property type="match status" value="1"/>
</dbReference>
<dbReference type="CDD" id="cd03257">
    <property type="entry name" value="ABC_NikE_OppD_transporters"/>
    <property type="match status" value="1"/>
</dbReference>
<evidence type="ECO:0000313" key="10">
    <source>
        <dbReference type="Proteomes" id="UP001519289"/>
    </source>
</evidence>
<dbReference type="InterPro" id="IPR003439">
    <property type="entry name" value="ABC_transporter-like_ATP-bd"/>
</dbReference>